<dbReference type="RefSeq" id="WP_073455075.1">
    <property type="nucleotide sequence ID" value="NZ_CALGVN010000012.1"/>
</dbReference>
<keyword evidence="1" id="KW-0808">Transferase</keyword>
<name>A0A1M6NRR1_PSETH</name>
<feature type="compositionally biased region" description="Basic residues" evidence="3">
    <location>
        <begin position="288"/>
        <end position="299"/>
    </location>
</feature>
<dbReference type="InterPro" id="IPR011611">
    <property type="entry name" value="PfkB_dom"/>
</dbReference>
<dbReference type="SUPFAM" id="SSF53613">
    <property type="entry name" value="Ribokinase-like"/>
    <property type="match status" value="1"/>
</dbReference>
<reference evidence="5 6" key="1">
    <citation type="submission" date="2016-11" db="EMBL/GenBank/DDBJ databases">
        <authorList>
            <person name="Jaros S."/>
            <person name="Januszkiewicz K."/>
            <person name="Wedrychowicz H."/>
        </authorList>
    </citation>
    <scope>NUCLEOTIDE SEQUENCE [LARGE SCALE GENOMIC DNA]</scope>
    <source>
        <strain evidence="5 6">DSM 43832</strain>
    </source>
</reference>
<sequence>MRSVTVVGDVAVDVLVRPRAPIVAGADVPATIRTLPGGAGANTATWLAALGVAVTLVARVGDDAAGRAAIAELAAAGVTTAAAVDPALPTATVVALAADGDRTLLSDRGAAAALSPADLPDPAGTGHVHVSGYVLLDPSSRPAGLEAIAGARRVGATVSVDPQAAPALDPGFLELVEGVDLLLPNAAELAALGGIDAVLTTVGAVAWTAGPDGAHWADARGRWSVPAPRVDVVDATGAGDAFDAGLLAAWLAGAGPEEALRSGCTAAARAVTKAGARPPAPASPSRSAPRRSAARRSAPRRTAPPR</sequence>
<dbReference type="STRING" id="1848.SAMN05443637_101432"/>
<dbReference type="PANTHER" id="PTHR10584:SF167">
    <property type="entry name" value="PFKB DOMAIN PROTEIN"/>
    <property type="match status" value="1"/>
</dbReference>
<dbReference type="InterPro" id="IPR002173">
    <property type="entry name" value="Carboh/pur_kinase_PfkB_CS"/>
</dbReference>
<gene>
    <name evidence="5" type="ORF">SAMN05443637_101432</name>
</gene>
<dbReference type="EMBL" id="FRAP01000001">
    <property type="protein sequence ID" value="SHJ98411.1"/>
    <property type="molecule type" value="Genomic_DNA"/>
</dbReference>
<feature type="compositionally biased region" description="Low complexity" evidence="3">
    <location>
        <begin position="265"/>
        <end position="287"/>
    </location>
</feature>
<proteinExistence type="predicted"/>
<dbReference type="PROSITE" id="PS00583">
    <property type="entry name" value="PFKB_KINASES_1"/>
    <property type="match status" value="1"/>
</dbReference>
<dbReference type="Pfam" id="PF00294">
    <property type="entry name" value="PfkB"/>
    <property type="match status" value="1"/>
</dbReference>
<organism evidence="5 6">
    <name type="scientific">Pseudonocardia thermophila</name>
    <dbReference type="NCBI Taxonomy" id="1848"/>
    <lineage>
        <taxon>Bacteria</taxon>
        <taxon>Bacillati</taxon>
        <taxon>Actinomycetota</taxon>
        <taxon>Actinomycetes</taxon>
        <taxon>Pseudonocardiales</taxon>
        <taxon>Pseudonocardiaceae</taxon>
        <taxon>Pseudonocardia</taxon>
    </lineage>
</organism>
<evidence type="ECO:0000256" key="1">
    <source>
        <dbReference type="ARBA" id="ARBA00022679"/>
    </source>
</evidence>
<dbReference type="Gene3D" id="3.40.1190.20">
    <property type="match status" value="1"/>
</dbReference>
<protein>
    <submittedName>
        <fullName evidence="5">Sugar or nucleoside kinase, ribokinase family</fullName>
    </submittedName>
</protein>
<dbReference type="PANTHER" id="PTHR10584">
    <property type="entry name" value="SUGAR KINASE"/>
    <property type="match status" value="1"/>
</dbReference>
<keyword evidence="2 5" id="KW-0418">Kinase</keyword>
<evidence type="ECO:0000259" key="4">
    <source>
        <dbReference type="Pfam" id="PF00294"/>
    </source>
</evidence>
<evidence type="ECO:0000256" key="3">
    <source>
        <dbReference type="SAM" id="MobiDB-lite"/>
    </source>
</evidence>
<accession>A0A1M6NRR1</accession>
<keyword evidence="6" id="KW-1185">Reference proteome</keyword>
<evidence type="ECO:0000313" key="5">
    <source>
        <dbReference type="EMBL" id="SHJ98411.1"/>
    </source>
</evidence>
<dbReference type="InterPro" id="IPR029056">
    <property type="entry name" value="Ribokinase-like"/>
</dbReference>
<evidence type="ECO:0000256" key="2">
    <source>
        <dbReference type="ARBA" id="ARBA00022777"/>
    </source>
</evidence>
<dbReference type="AlphaFoldDB" id="A0A1M6NRR1"/>
<feature type="domain" description="Carbohydrate kinase PfkB" evidence="4">
    <location>
        <begin position="1"/>
        <end position="281"/>
    </location>
</feature>
<evidence type="ECO:0000313" key="6">
    <source>
        <dbReference type="Proteomes" id="UP000184363"/>
    </source>
</evidence>
<dbReference type="Proteomes" id="UP000184363">
    <property type="component" value="Unassembled WGS sequence"/>
</dbReference>
<feature type="region of interest" description="Disordered" evidence="3">
    <location>
        <begin position="265"/>
        <end position="306"/>
    </location>
</feature>
<dbReference type="GO" id="GO:0016301">
    <property type="term" value="F:kinase activity"/>
    <property type="evidence" value="ECO:0007669"/>
    <property type="project" value="UniProtKB-KW"/>
</dbReference>